<dbReference type="AlphaFoldDB" id="A0A3P1WXY5"/>
<evidence type="ECO:0000313" key="2">
    <source>
        <dbReference type="Proteomes" id="UP000280935"/>
    </source>
</evidence>
<proteinExistence type="predicted"/>
<name>A0A3P1WXY5_9ACTN</name>
<gene>
    <name evidence="1" type="ORF">EII35_00610</name>
</gene>
<dbReference type="EMBL" id="RQYT01000001">
    <property type="protein sequence ID" value="RRD51419.1"/>
    <property type="molecule type" value="Genomic_DNA"/>
</dbReference>
<dbReference type="RefSeq" id="WP_125226520.1">
    <property type="nucleotide sequence ID" value="NZ_RQYT01000001.1"/>
</dbReference>
<reference evidence="1 2" key="1">
    <citation type="submission" date="2018-11" db="EMBL/GenBank/DDBJ databases">
        <title>Genomes From Bacteria Associated with the Canine Oral Cavity: a Test Case for Automated Genome-Based Taxonomic Assignment.</title>
        <authorList>
            <person name="Coil D.A."/>
            <person name="Jospin G."/>
            <person name="Darling A.E."/>
            <person name="Wallis C."/>
            <person name="Davis I.J."/>
            <person name="Harris S."/>
            <person name="Eisen J.A."/>
            <person name="Holcombe L.J."/>
            <person name="O'Flynn C."/>
        </authorList>
    </citation>
    <scope>NUCLEOTIDE SEQUENCE [LARGE SCALE GENOMIC DNA]</scope>
    <source>
        <strain evidence="1 2">OH2822_COT-296</strain>
    </source>
</reference>
<comment type="caution">
    <text evidence="1">The sequence shown here is derived from an EMBL/GenBank/DDBJ whole genome shotgun (WGS) entry which is preliminary data.</text>
</comment>
<sequence>MSRKSVVALVAALSLVAVLGVAGWKGWEWLNTRLNPQRCFLQVEGAESPLRLTHEQSVNAAIIVAESFNRDLPEQAAVVALATAWQESGLRNLDHGDRDSLGLFQQRPSYGWGTEEQIMDPWYSSGRFYEEIVKFDNWETTDVNDMAQKVQRSGHPEAYRKHETNARALAGAFRGSRPAILACIDRDGQGQDRGTLEKVLAAVPGVEVANDPSRIVVRGGDPTARWAAAQLAMANSRSAGITRITHGEREWTPDRKEWGTSRAVPGETDAVVIALRSSE</sequence>
<evidence type="ECO:0000313" key="1">
    <source>
        <dbReference type="EMBL" id="RRD51419.1"/>
    </source>
</evidence>
<dbReference type="OrthoDB" id="5171895at2"/>
<dbReference type="Proteomes" id="UP000280935">
    <property type="component" value="Unassembled WGS sequence"/>
</dbReference>
<accession>A0A3P1WXY5</accession>
<protein>
    <submittedName>
        <fullName evidence="1">Uncharacterized protein</fullName>
    </submittedName>
</protein>
<organism evidence="1 2">
    <name type="scientific">Arachnia propionica</name>
    <dbReference type="NCBI Taxonomy" id="1750"/>
    <lineage>
        <taxon>Bacteria</taxon>
        <taxon>Bacillati</taxon>
        <taxon>Actinomycetota</taxon>
        <taxon>Actinomycetes</taxon>
        <taxon>Propionibacteriales</taxon>
        <taxon>Propionibacteriaceae</taxon>
        <taxon>Arachnia</taxon>
    </lineage>
</organism>